<proteinExistence type="inferred from homology"/>
<gene>
    <name evidence="10" type="ORF">DFR31_2539</name>
</gene>
<organism evidence="10 11">
    <name type="scientific">Alkalispirillum mobile</name>
    <dbReference type="NCBI Taxonomy" id="85925"/>
    <lineage>
        <taxon>Bacteria</taxon>
        <taxon>Pseudomonadati</taxon>
        <taxon>Pseudomonadota</taxon>
        <taxon>Gammaproteobacteria</taxon>
        <taxon>Chromatiales</taxon>
        <taxon>Ectothiorhodospiraceae</taxon>
        <taxon>Alkalispirillum</taxon>
    </lineage>
</organism>
<reference evidence="10 11" key="1">
    <citation type="submission" date="2018-10" db="EMBL/GenBank/DDBJ databases">
        <title>Genomic Encyclopedia of Type Strains, Phase IV (KMG-IV): sequencing the most valuable type-strain genomes for metagenomic binning, comparative biology and taxonomic classification.</title>
        <authorList>
            <person name="Goeker M."/>
        </authorList>
    </citation>
    <scope>NUCLEOTIDE SEQUENCE [LARGE SCALE GENOMIC DNA]</scope>
    <source>
        <strain evidence="10 11">DSM 12769</strain>
    </source>
</reference>
<keyword evidence="3" id="KW-0227">DNA damage</keyword>
<evidence type="ECO:0000256" key="6">
    <source>
        <dbReference type="ARBA" id="ARBA00023125"/>
    </source>
</evidence>
<name>A0A498BTV6_9GAMM</name>
<dbReference type="GO" id="GO:0016829">
    <property type="term" value="F:lyase activity"/>
    <property type="evidence" value="ECO:0007669"/>
    <property type="project" value="UniProtKB-KW"/>
</dbReference>
<evidence type="ECO:0000256" key="5">
    <source>
        <dbReference type="ARBA" id="ARBA00023124"/>
    </source>
</evidence>
<dbReference type="GO" id="GO:0003697">
    <property type="term" value="F:single-stranded DNA binding"/>
    <property type="evidence" value="ECO:0007669"/>
    <property type="project" value="InterPro"/>
</dbReference>
<evidence type="ECO:0000256" key="7">
    <source>
        <dbReference type="ARBA" id="ARBA00023239"/>
    </source>
</evidence>
<dbReference type="InterPro" id="IPR036590">
    <property type="entry name" value="SRAP-like"/>
</dbReference>
<dbReference type="PANTHER" id="PTHR13604">
    <property type="entry name" value="DC12-RELATED"/>
    <property type="match status" value="1"/>
</dbReference>
<dbReference type="EMBL" id="RCDA01000005">
    <property type="protein sequence ID" value="RLK46832.1"/>
    <property type="molecule type" value="Genomic_DNA"/>
</dbReference>
<evidence type="ECO:0000256" key="2">
    <source>
        <dbReference type="ARBA" id="ARBA00022670"/>
    </source>
</evidence>
<evidence type="ECO:0000313" key="11">
    <source>
        <dbReference type="Proteomes" id="UP000275461"/>
    </source>
</evidence>
<dbReference type="Proteomes" id="UP000275461">
    <property type="component" value="Unassembled WGS sequence"/>
</dbReference>
<keyword evidence="11" id="KW-1185">Reference proteome</keyword>
<evidence type="ECO:0000313" key="10">
    <source>
        <dbReference type="EMBL" id="RLK46832.1"/>
    </source>
</evidence>
<keyword evidence="4 8" id="KW-0378">Hydrolase</keyword>
<feature type="compositionally biased region" description="Basic and acidic residues" evidence="9">
    <location>
        <begin position="208"/>
        <end position="223"/>
    </location>
</feature>
<comment type="similarity">
    <text evidence="1 8">Belongs to the SOS response-associated peptidase family.</text>
</comment>
<evidence type="ECO:0000256" key="4">
    <source>
        <dbReference type="ARBA" id="ARBA00022801"/>
    </source>
</evidence>
<keyword evidence="6" id="KW-0238">DNA-binding</keyword>
<dbReference type="GO" id="GO:0008233">
    <property type="term" value="F:peptidase activity"/>
    <property type="evidence" value="ECO:0007669"/>
    <property type="project" value="UniProtKB-KW"/>
</dbReference>
<evidence type="ECO:0000256" key="1">
    <source>
        <dbReference type="ARBA" id="ARBA00008136"/>
    </source>
</evidence>
<evidence type="ECO:0000256" key="8">
    <source>
        <dbReference type="RuleBase" id="RU364100"/>
    </source>
</evidence>
<dbReference type="GO" id="GO:0106300">
    <property type="term" value="P:protein-DNA covalent cross-linking repair"/>
    <property type="evidence" value="ECO:0007669"/>
    <property type="project" value="InterPro"/>
</dbReference>
<keyword evidence="7" id="KW-0456">Lyase</keyword>
<dbReference type="PANTHER" id="PTHR13604:SF0">
    <property type="entry name" value="ABASIC SITE PROCESSING PROTEIN HMCES"/>
    <property type="match status" value="1"/>
</dbReference>
<dbReference type="InterPro" id="IPR003738">
    <property type="entry name" value="SRAP"/>
</dbReference>
<dbReference type="SUPFAM" id="SSF143081">
    <property type="entry name" value="BB1717-like"/>
    <property type="match status" value="1"/>
</dbReference>
<keyword evidence="5" id="KW-0190">Covalent protein-DNA linkage</keyword>
<dbReference type="Gene3D" id="3.90.1680.10">
    <property type="entry name" value="SOS response associated peptidase-like"/>
    <property type="match status" value="1"/>
</dbReference>
<feature type="region of interest" description="Disordered" evidence="9">
    <location>
        <begin position="203"/>
        <end position="223"/>
    </location>
</feature>
<dbReference type="AlphaFoldDB" id="A0A498BTV6"/>
<dbReference type="RefSeq" id="WP_121443042.1">
    <property type="nucleotide sequence ID" value="NZ_RCDA01000005.1"/>
</dbReference>
<keyword evidence="2 8" id="KW-0645">Protease</keyword>
<protein>
    <recommendedName>
        <fullName evidence="8">Abasic site processing protein</fullName>
        <ecNumber evidence="8">3.4.-.-</ecNumber>
    </recommendedName>
</protein>
<dbReference type="GO" id="GO:0006508">
    <property type="term" value="P:proteolysis"/>
    <property type="evidence" value="ECO:0007669"/>
    <property type="project" value="UniProtKB-KW"/>
</dbReference>
<evidence type="ECO:0000256" key="9">
    <source>
        <dbReference type="SAM" id="MobiDB-lite"/>
    </source>
</evidence>
<dbReference type="EC" id="3.4.-.-" evidence="8"/>
<accession>A0A498BTV6</accession>
<dbReference type="OrthoDB" id="6192129at2"/>
<comment type="caution">
    <text evidence="10">The sequence shown here is derived from an EMBL/GenBank/DDBJ whole genome shotgun (WGS) entry which is preliminary data.</text>
</comment>
<sequence length="223" mass="24372">MCGRFALSAPLSSIAQDYFRLAGVDWPEGPRFNITPGTDIPAFLNAGEAGLQLSGLHWGYRPAGVQDGPTPINARAERAATSPYFREAFAGRRCLIPADGWFEWQAQGGEKQPWFVTQRPGAPDPVIFFAGLWTPGADGGPGTCAILTEPAAPAFAPIHHRQPVVVDPACRWAWLDPTLRDRMAIRRAVQRLDPGRLHAYPVSSRVNRPGEDDADLLRPLDPE</sequence>
<evidence type="ECO:0000256" key="3">
    <source>
        <dbReference type="ARBA" id="ARBA00022763"/>
    </source>
</evidence>
<dbReference type="Pfam" id="PF02586">
    <property type="entry name" value="SRAP"/>
    <property type="match status" value="1"/>
</dbReference>